<keyword evidence="1" id="KW-1134">Transmembrane beta strand</keyword>
<evidence type="ECO:0000259" key="3">
    <source>
        <dbReference type="Pfam" id="PF07715"/>
    </source>
</evidence>
<dbReference type="RefSeq" id="WP_136873833.1">
    <property type="nucleotide sequence ID" value="NZ_SWBO01000001.1"/>
</dbReference>
<sequence>MKIYRCITVIVFTIISLSTFAQTDSSKTTILRLNGTDKGTEPLVIIDGNKQYIRGSAAFNGLDPANIESINIFKGDKAIQNYGSDGSDGVISIKTKSGKLTPLSTKDNISLHFKGLNTSLKTPLYILDGDIVEEKAVRLIKQDTISNVNVLSGAKATSLYGIRGNNGVVIITTKIKP</sequence>
<dbReference type="Proteomes" id="UP000310477">
    <property type="component" value="Unassembled WGS sequence"/>
</dbReference>
<comment type="subcellular location">
    <subcellularLocation>
        <location evidence="1">Cell outer membrane</location>
        <topology evidence="1">Multi-pass membrane protein</topology>
    </subcellularLocation>
</comment>
<protein>
    <recommendedName>
        <fullName evidence="3">TonB-dependent receptor plug domain-containing protein</fullName>
    </recommendedName>
</protein>
<dbReference type="PROSITE" id="PS52016">
    <property type="entry name" value="TONB_DEPENDENT_REC_3"/>
    <property type="match status" value="1"/>
</dbReference>
<dbReference type="InterPro" id="IPR023997">
    <property type="entry name" value="TonB-dep_OMP_SusC/RagA_CS"/>
</dbReference>
<dbReference type="InterPro" id="IPR012910">
    <property type="entry name" value="Plug_dom"/>
</dbReference>
<keyword evidence="1" id="KW-0813">Transport</keyword>
<comment type="similarity">
    <text evidence="1">Belongs to the TonB-dependent receptor family.</text>
</comment>
<accession>A0A4U1CBK6</accession>
<dbReference type="InterPro" id="IPR039426">
    <property type="entry name" value="TonB-dep_rcpt-like"/>
</dbReference>
<comment type="caution">
    <text evidence="4">The sequence shown here is derived from an EMBL/GenBank/DDBJ whole genome shotgun (WGS) entry which is preliminary data.</text>
</comment>
<evidence type="ECO:0000313" key="5">
    <source>
        <dbReference type="Proteomes" id="UP000310477"/>
    </source>
</evidence>
<evidence type="ECO:0000313" key="4">
    <source>
        <dbReference type="EMBL" id="TKC03328.1"/>
    </source>
</evidence>
<dbReference type="EMBL" id="SWBO01000001">
    <property type="protein sequence ID" value="TKC03328.1"/>
    <property type="molecule type" value="Genomic_DNA"/>
</dbReference>
<feature type="chain" id="PRO_5020775156" description="TonB-dependent receptor plug domain-containing protein" evidence="2">
    <location>
        <begin position="22"/>
        <end position="177"/>
    </location>
</feature>
<keyword evidence="5" id="KW-1185">Reference proteome</keyword>
<keyword evidence="1" id="KW-0472">Membrane</keyword>
<dbReference type="OrthoDB" id="1040521at2"/>
<name>A0A4U1CBK6_9SPHI</name>
<feature type="domain" description="TonB-dependent receptor plug" evidence="3">
    <location>
        <begin position="21"/>
        <end position="90"/>
    </location>
</feature>
<evidence type="ECO:0000256" key="2">
    <source>
        <dbReference type="SAM" id="SignalP"/>
    </source>
</evidence>
<dbReference type="Gene3D" id="2.170.130.10">
    <property type="entry name" value="TonB-dependent receptor, plug domain"/>
    <property type="match status" value="2"/>
</dbReference>
<evidence type="ECO:0000256" key="1">
    <source>
        <dbReference type="PROSITE-ProRule" id="PRU01360"/>
    </source>
</evidence>
<keyword evidence="2" id="KW-0732">Signal</keyword>
<dbReference type="Pfam" id="PF07715">
    <property type="entry name" value="Plug"/>
    <property type="match status" value="1"/>
</dbReference>
<dbReference type="NCBIfam" id="TIGR04057">
    <property type="entry name" value="SusC_RagA_signa"/>
    <property type="match status" value="1"/>
</dbReference>
<dbReference type="InterPro" id="IPR037066">
    <property type="entry name" value="Plug_dom_sf"/>
</dbReference>
<feature type="signal peptide" evidence="2">
    <location>
        <begin position="1"/>
        <end position="21"/>
    </location>
</feature>
<gene>
    <name evidence="4" type="ORF">FA045_01810</name>
</gene>
<reference evidence="4 5" key="1">
    <citation type="submission" date="2019-04" db="EMBL/GenBank/DDBJ databases">
        <title>Pedobacter sp. AR-2-6 sp. nov., isolated from Arctic soil.</title>
        <authorList>
            <person name="Dahal R.H."/>
            <person name="Kim D.-U."/>
        </authorList>
    </citation>
    <scope>NUCLEOTIDE SEQUENCE [LARGE SCALE GENOMIC DNA]</scope>
    <source>
        <strain evidence="4 5">AR-2-6</strain>
    </source>
</reference>
<dbReference type="GO" id="GO:0009279">
    <property type="term" value="C:cell outer membrane"/>
    <property type="evidence" value="ECO:0007669"/>
    <property type="project" value="UniProtKB-SubCell"/>
</dbReference>
<keyword evidence="1" id="KW-0812">Transmembrane</keyword>
<dbReference type="SUPFAM" id="SSF56935">
    <property type="entry name" value="Porins"/>
    <property type="match status" value="2"/>
</dbReference>
<dbReference type="AlphaFoldDB" id="A0A4U1CBK6"/>
<keyword evidence="1" id="KW-0998">Cell outer membrane</keyword>
<organism evidence="4 5">
    <name type="scientific">Pedobacter cryotolerans</name>
    <dbReference type="NCBI Taxonomy" id="2571270"/>
    <lineage>
        <taxon>Bacteria</taxon>
        <taxon>Pseudomonadati</taxon>
        <taxon>Bacteroidota</taxon>
        <taxon>Sphingobacteriia</taxon>
        <taxon>Sphingobacteriales</taxon>
        <taxon>Sphingobacteriaceae</taxon>
        <taxon>Pedobacter</taxon>
    </lineage>
</organism>
<proteinExistence type="inferred from homology"/>